<proteinExistence type="predicted"/>
<name>A0AAV4S368_CAEEX</name>
<protein>
    <submittedName>
        <fullName evidence="1">Uncharacterized protein</fullName>
    </submittedName>
</protein>
<dbReference type="EMBL" id="BPLR01008944">
    <property type="protein sequence ID" value="GIY28429.1"/>
    <property type="molecule type" value="Genomic_DNA"/>
</dbReference>
<gene>
    <name evidence="1" type="ORF">CEXT_808181</name>
</gene>
<sequence length="115" mass="13128">MKAEVEAGYTVREFTYPATISSCCPANWRDRLAARHACCILATQLFLDFHVCENPGTDRGGAVLRTPLIRQQRGSNFDRTFRSDEWMRNCWTKDLLKAPRGTVLILALTEEAIRH</sequence>
<evidence type="ECO:0000313" key="1">
    <source>
        <dbReference type="EMBL" id="GIY28429.1"/>
    </source>
</evidence>
<reference evidence="1 2" key="1">
    <citation type="submission" date="2021-06" db="EMBL/GenBank/DDBJ databases">
        <title>Caerostris extrusa draft genome.</title>
        <authorList>
            <person name="Kono N."/>
            <person name="Arakawa K."/>
        </authorList>
    </citation>
    <scope>NUCLEOTIDE SEQUENCE [LARGE SCALE GENOMIC DNA]</scope>
</reference>
<dbReference type="AlphaFoldDB" id="A0AAV4S368"/>
<dbReference type="Proteomes" id="UP001054945">
    <property type="component" value="Unassembled WGS sequence"/>
</dbReference>
<organism evidence="1 2">
    <name type="scientific">Caerostris extrusa</name>
    <name type="common">Bark spider</name>
    <name type="synonym">Caerostris bankana</name>
    <dbReference type="NCBI Taxonomy" id="172846"/>
    <lineage>
        <taxon>Eukaryota</taxon>
        <taxon>Metazoa</taxon>
        <taxon>Ecdysozoa</taxon>
        <taxon>Arthropoda</taxon>
        <taxon>Chelicerata</taxon>
        <taxon>Arachnida</taxon>
        <taxon>Araneae</taxon>
        <taxon>Araneomorphae</taxon>
        <taxon>Entelegynae</taxon>
        <taxon>Araneoidea</taxon>
        <taxon>Araneidae</taxon>
        <taxon>Caerostris</taxon>
    </lineage>
</organism>
<comment type="caution">
    <text evidence="1">The sequence shown here is derived from an EMBL/GenBank/DDBJ whole genome shotgun (WGS) entry which is preliminary data.</text>
</comment>
<accession>A0AAV4S368</accession>
<keyword evidence="2" id="KW-1185">Reference proteome</keyword>
<evidence type="ECO:0000313" key="2">
    <source>
        <dbReference type="Proteomes" id="UP001054945"/>
    </source>
</evidence>